<evidence type="ECO:0000313" key="2">
    <source>
        <dbReference type="EMBL" id="RRJ91646.1"/>
    </source>
</evidence>
<accession>A0A3P3WC88</accession>
<dbReference type="Pfam" id="PF20613">
    <property type="entry name" value="HipA_2"/>
    <property type="match status" value="1"/>
</dbReference>
<dbReference type="OrthoDB" id="1092050at2"/>
<protein>
    <recommendedName>
        <fullName evidence="1">HipA-like kinase domain-containing protein</fullName>
    </recommendedName>
</protein>
<evidence type="ECO:0000259" key="1">
    <source>
        <dbReference type="Pfam" id="PF20613"/>
    </source>
</evidence>
<proteinExistence type="predicted"/>
<gene>
    <name evidence="2" type="ORF">EG240_05450</name>
</gene>
<reference evidence="2 3" key="1">
    <citation type="submission" date="2018-11" db="EMBL/GenBank/DDBJ databases">
        <title>Flavobacterium sp. nov., YIM 102701-2 draft genome.</title>
        <authorList>
            <person name="Li G."/>
            <person name="Jiang Y."/>
        </authorList>
    </citation>
    <scope>NUCLEOTIDE SEQUENCE [LARGE SCALE GENOMIC DNA]</scope>
    <source>
        <strain evidence="2 3">YIM 102701-2</strain>
    </source>
</reference>
<dbReference type="Gene3D" id="1.10.1070.20">
    <property type="match status" value="1"/>
</dbReference>
<dbReference type="EMBL" id="RQVQ01000009">
    <property type="protein sequence ID" value="RRJ91646.1"/>
    <property type="molecule type" value="Genomic_DNA"/>
</dbReference>
<comment type="caution">
    <text evidence="2">The sequence shown here is derived from an EMBL/GenBank/DDBJ whole genome shotgun (WGS) entry which is preliminary data.</text>
</comment>
<keyword evidence="3" id="KW-1185">Reference proteome</keyword>
<sequence length="273" mass="32349">MKILQTIEGVHRIFDTQGSTPLLVTCNDLNDWVCKYDKFPKYLFNELIAAEFAKVFEIKIPETALIKVKSEHINLTKFPQLNLGWFDKVCFGSLYLDNSKEIDYTTMSMFEEKSFRDKITDKNDFLKIALFDIWMANEDRNHNNFNLLLYVSPEKLNFFYAIDHVNIFNSSFLDYGIAELTEDDSIIKTDLAKILFGKNKKINEIVDNLVENFYLYTIECENKLDEILSLVPETWNINIEQIRQRIIENLFTDEWKRQCETNFREFVQSFILN</sequence>
<dbReference type="Proteomes" id="UP000275719">
    <property type="component" value="Unassembled WGS sequence"/>
</dbReference>
<name>A0A3P3WC88_9FLAO</name>
<dbReference type="RefSeq" id="WP_125018254.1">
    <property type="nucleotide sequence ID" value="NZ_RQVQ01000009.1"/>
</dbReference>
<organism evidence="2 3">
    <name type="scientific">Paenimyroides tangerinum</name>
    <dbReference type="NCBI Taxonomy" id="2488728"/>
    <lineage>
        <taxon>Bacteria</taxon>
        <taxon>Pseudomonadati</taxon>
        <taxon>Bacteroidota</taxon>
        <taxon>Flavobacteriia</taxon>
        <taxon>Flavobacteriales</taxon>
        <taxon>Flavobacteriaceae</taxon>
        <taxon>Paenimyroides</taxon>
    </lineage>
</organism>
<feature type="domain" description="HipA-like kinase" evidence="1">
    <location>
        <begin position="18"/>
        <end position="263"/>
    </location>
</feature>
<evidence type="ECO:0000313" key="3">
    <source>
        <dbReference type="Proteomes" id="UP000275719"/>
    </source>
</evidence>
<dbReference type="InterPro" id="IPR046748">
    <property type="entry name" value="HipA_2"/>
</dbReference>
<dbReference type="AlphaFoldDB" id="A0A3P3WC88"/>